<evidence type="ECO:0000313" key="2">
    <source>
        <dbReference type="Proteomes" id="UP001151071"/>
    </source>
</evidence>
<dbReference type="PANTHER" id="PTHR36849:SF1">
    <property type="entry name" value="CYTOPLASMIC PROTEIN"/>
    <property type="match status" value="1"/>
</dbReference>
<dbReference type="Pfam" id="PF22752">
    <property type="entry name" value="DUF488-N3i"/>
    <property type="match status" value="1"/>
</dbReference>
<sequence length="130" mass="15273">MVHQISVKRIYDPPSPEDGVRILVDRFWPRGISKERAAVDAWMKDIAPSSELCKWFGHRPERFAEFTERYERELAEDPIRNELADRICGIAVEKNVTLVYAAKDAVHNQAIVLQRWLTRRSERGERERQV</sequence>
<dbReference type="PANTHER" id="PTHR36849">
    <property type="entry name" value="CYTOPLASMIC PROTEIN-RELATED"/>
    <property type="match status" value="1"/>
</dbReference>
<organism evidence="1 2">
    <name type="scientific">Brevibacillus thermoruber</name>
    <dbReference type="NCBI Taxonomy" id="33942"/>
    <lineage>
        <taxon>Bacteria</taxon>
        <taxon>Bacillati</taxon>
        <taxon>Bacillota</taxon>
        <taxon>Bacilli</taxon>
        <taxon>Bacillales</taxon>
        <taxon>Paenibacillaceae</taxon>
        <taxon>Brevibacillus</taxon>
    </lineage>
</organism>
<name>A0A9X3TNQ2_9BACL</name>
<dbReference type="AlphaFoldDB" id="A0A9X3TNQ2"/>
<accession>A0A9X3TNQ2</accession>
<comment type="caution">
    <text evidence="1">The sequence shown here is derived from an EMBL/GenBank/DDBJ whole genome shotgun (WGS) entry which is preliminary data.</text>
</comment>
<dbReference type="InterPro" id="IPR052552">
    <property type="entry name" value="YeaO-like"/>
</dbReference>
<dbReference type="RefSeq" id="WP_122958948.1">
    <property type="nucleotide sequence ID" value="NZ_JAPYYP010000005.1"/>
</dbReference>
<gene>
    <name evidence="1" type="ORF">O3V59_05885</name>
</gene>
<reference evidence="1" key="1">
    <citation type="submission" date="2022-12" db="EMBL/GenBank/DDBJ databases">
        <title>Draft genome sequence of the thermophilic strain Brevibacillus thermoruber HT42, isolated from Los Humeros, Puebla, Mexico, with biotechnological potential.</title>
        <authorList>
            <person name="Lara Sanchez J."/>
            <person name="Solis Palacios R."/>
            <person name="Bustos Baena A.S."/>
            <person name="Ruz Baez A.E."/>
            <person name="Espinosa Luna G."/>
            <person name="Oliart Ros R.M."/>
        </authorList>
    </citation>
    <scope>NUCLEOTIDE SEQUENCE</scope>
    <source>
        <strain evidence="1">HT42</strain>
    </source>
</reference>
<proteinExistence type="predicted"/>
<dbReference type="Proteomes" id="UP001151071">
    <property type="component" value="Unassembled WGS sequence"/>
</dbReference>
<evidence type="ECO:0000313" key="1">
    <source>
        <dbReference type="EMBL" id="MDA5107879.1"/>
    </source>
</evidence>
<dbReference type="EMBL" id="JAPYYP010000005">
    <property type="protein sequence ID" value="MDA5107879.1"/>
    <property type="molecule type" value="Genomic_DNA"/>
</dbReference>
<protein>
    <submittedName>
        <fullName evidence="1">DUF488 family protein</fullName>
    </submittedName>
</protein>
<keyword evidence="2" id="KW-1185">Reference proteome</keyword>